<dbReference type="AlphaFoldDB" id="A0A1A2E707"/>
<accession>A0A1A2E707</accession>
<dbReference type="Proteomes" id="UP000093985">
    <property type="component" value="Unassembled WGS sequence"/>
</dbReference>
<dbReference type="OrthoDB" id="5113432at2"/>
<evidence type="ECO:0000313" key="1">
    <source>
        <dbReference type="EMBL" id="OBG03704.1"/>
    </source>
</evidence>
<dbReference type="EMBL" id="LZIN01000073">
    <property type="protein sequence ID" value="OBG03704.1"/>
    <property type="molecule type" value="Genomic_DNA"/>
</dbReference>
<name>A0A1A2E707_MYCSD</name>
<proteinExistence type="predicted"/>
<sequence>MPGWRDTLSEQAQCDLDGLTAAAVEFALAGIKAGGEFRPFALAVSVDGEQQAIAPDFPGSPDLTVVEQLAAHWRAVTEVKDTLRAAVVALNVTLTERRCDGIEFSVEHRDGAALGLIFPYAIGADGAVDVEPPSEHAMSPRLWGPEV</sequence>
<comment type="caution">
    <text evidence="1">The sequence shown here is derived from an EMBL/GenBank/DDBJ whole genome shotgun (WGS) entry which is preliminary data.</text>
</comment>
<gene>
    <name evidence="1" type="ORF">A5771_12985</name>
</gene>
<protein>
    <submittedName>
        <fullName evidence="1">Uncharacterized protein</fullName>
    </submittedName>
</protein>
<dbReference type="RefSeq" id="WP_064855925.1">
    <property type="nucleotide sequence ID" value="NZ_LZIM01000070.1"/>
</dbReference>
<evidence type="ECO:0000313" key="2">
    <source>
        <dbReference type="Proteomes" id="UP000093985"/>
    </source>
</evidence>
<reference evidence="2" key="1">
    <citation type="submission" date="2016-06" db="EMBL/GenBank/DDBJ databases">
        <authorList>
            <person name="Sutton G."/>
            <person name="Brinkac L."/>
            <person name="Sanka R."/>
            <person name="Adams M."/>
            <person name="Lau E."/>
            <person name="Mehaffy C."/>
            <person name="Tameris M."/>
            <person name="Hatherill M."/>
            <person name="Hanekom W."/>
            <person name="Mahomed H."/>
            <person name="Mcshane H."/>
        </authorList>
    </citation>
    <scope>NUCLEOTIDE SEQUENCE [LARGE SCALE GENOMIC DNA]</scope>
    <source>
        <strain evidence="2">852014-51077_SCH5608930-a</strain>
    </source>
</reference>
<organism evidence="1 2">
    <name type="scientific">Mycolicibacter sinensis (strain JDM601)</name>
    <name type="common">Mycobacterium sinense</name>
    <dbReference type="NCBI Taxonomy" id="875328"/>
    <lineage>
        <taxon>Bacteria</taxon>
        <taxon>Bacillati</taxon>
        <taxon>Actinomycetota</taxon>
        <taxon>Actinomycetes</taxon>
        <taxon>Mycobacteriales</taxon>
        <taxon>Mycobacteriaceae</taxon>
        <taxon>Mycolicibacter</taxon>
    </lineage>
</organism>